<reference evidence="13" key="1">
    <citation type="submission" date="2022-08" db="EMBL/GenBank/DDBJ databases">
        <title>Novel sulphate-reducing endosymbionts in the free-living metamonad Anaeramoeba.</title>
        <authorList>
            <person name="Jerlstrom-Hultqvist J."/>
            <person name="Cepicka I."/>
            <person name="Gallot-Lavallee L."/>
            <person name="Salas-Leiva D."/>
            <person name="Curtis B.A."/>
            <person name="Zahonova K."/>
            <person name="Pipaliya S."/>
            <person name="Dacks J."/>
            <person name="Roger A.J."/>
        </authorList>
    </citation>
    <scope>NUCLEOTIDE SEQUENCE</scope>
    <source>
        <strain evidence="13">Busselton2</strain>
    </source>
</reference>
<feature type="active site" evidence="10">
    <location>
        <position position="368"/>
    </location>
</feature>
<keyword evidence="4 12" id="KW-0812">Transmembrane</keyword>
<evidence type="ECO:0000256" key="6">
    <source>
        <dbReference type="ARBA" id="ARBA00022989"/>
    </source>
</evidence>
<evidence type="ECO:0000256" key="7">
    <source>
        <dbReference type="ARBA" id="ARBA00023136"/>
    </source>
</evidence>
<feature type="transmembrane region" description="Helical" evidence="12">
    <location>
        <begin position="110"/>
        <end position="131"/>
    </location>
</feature>
<evidence type="ECO:0000256" key="3">
    <source>
        <dbReference type="ARBA" id="ARBA00022679"/>
    </source>
</evidence>
<dbReference type="EMBL" id="JANTQA010000026">
    <property type="protein sequence ID" value="KAJ3442993.1"/>
    <property type="molecule type" value="Genomic_DNA"/>
</dbReference>
<dbReference type="Proteomes" id="UP001146793">
    <property type="component" value="Unassembled WGS sequence"/>
</dbReference>
<evidence type="ECO:0000256" key="10">
    <source>
        <dbReference type="PIRSR" id="PIRSR000439-1"/>
    </source>
</evidence>
<evidence type="ECO:0000256" key="8">
    <source>
        <dbReference type="ARBA" id="ARBA00023315"/>
    </source>
</evidence>
<feature type="region of interest" description="Disordered" evidence="11">
    <location>
        <begin position="1"/>
        <end position="39"/>
    </location>
</feature>
<keyword evidence="3 9" id="KW-0808">Transferase</keyword>
<dbReference type="GO" id="GO:0008374">
    <property type="term" value="F:O-acyltransferase activity"/>
    <property type="evidence" value="ECO:0007669"/>
    <property type="project" value="InterPro"/>
</dbReference>
<feature type="transmembrane region" description="Helical" evidence="12">
    <location>
        <begin position="67"/>
        <end position="84"/>
    </location>
</feature>
<comment type="subcellular location">
    <subcellularLocation>
        <location evidence="1 9">Endoplasmic reticulum membrane</location>
        <topology evidence="1 9">Multi-pass membrane protein</topology>
    </subcellularLocation>
</comment>
<dbReference type="Pfam" id="PF03062">
    <property type="entry name" value="MBOAT"/>
    <property type="match status" value="1"/>
</dbReference>
<accession>A0AAV7ZN21</accession>
<protein>
    <recommendedName>
        <fullName evidence="9">O-acyltransferase</fullName>
    </recommendedName>
</protein>
<keyword evidence="7 9" id="KW-0472">Membrane</keyword>
<feature type="compositionally biased region" description="Basic residues" evidence="11">
    <location>
        <begin position="1"/>
        <end position="11"/>
    </location>
</feature>
<evidence type="ECO:0000256" key="5">
    <source>
        <dbReference type="ARBA" id="ARBA00022824"/>
    </source>
</evidence>
<keyword evidence="5 9" id="KW-0256">Endoplasmic reticulum</keyword>
<keyword evidence="8 9" id="KW-0012">Acyltransferase</keyword>
<evidence type="ECO:0000256" key="11">
    <source>
        <dbReference type="SAM" id="MobiDB-lite"/>
    </source>
</evidence>
<evidence type="ECO:0000256" key="4">
    <source>
        <dbReference type="ARBA" id="ARBA00022692"/>
    </source>
</evidence>
<dbReference type="GO" id="GO:0005789">
    <property type="term" value="C:endoplasmic reticulum membrane"/>
    <property type="evidence" value="ECO:0007669"/>
    <property type="project" value="UniProtKB-SubCell"/>
</dbReference>
<evidence type="ECO:0000313" key="13">
    <source>
        <dbReference type="EMBL" id="KAJ3442993.1"/>
    </source>
</evidence>
<feature type="transmembrane region" description="Helical" evidence="12">
    <location>
        <begin position="205"/>
        <end position="223"/>
    </location>
</feature>
<feature type="transmembrane region" description="Helical" evidence="12">
    <location>
        <begin position="275"/>
        <end position="298"/>
    </location>
</feature>
<feature type="transmembrane region" description="Helical" evidence="12">
    <location>
        <begin position="412"/>
        <end position="429"/>
    </location>
</feature>
<feature type="transmembrane region" description="Helical" evidence="12">
    <location>
        <begin position="378"/>
        <end position="396"/>
    </location>
</feature>
<sequence length="441" mass="52766">MSSKTKKKVTNKTKDQKAIARNKKGQNSKNTKNKKTYDKIDIKKQRQKRSIFDFSSSQKPYGVRNQFAIMAVCVVVNIIFSFNHPEKYKFLLRFDFGWGMLLIFNDAYKFIFFQAVIWGLAIVSFFPRWLFESKHISKKVMNLWYYSIFCGFYVSLFFSIFAKFSCALALEHCVIVLYLSLKTHSWIHTIENQKREEGVSNKQYFLKYIYFLMVPVIVYSNRFEMKDKRRIWYMFYKLFSFLIGTYSLGLIYLNYMEPVLSESTDTRYWKLPLDVWRLTVPVIVFWWVSFLTFFRGFLKLVAEILKCKDNKFYEDWWNADNLQDFWRKWNLMFHKFARNHIFSVLVKTIKMNPALSLSGVFLISGILHEIIIDYTLRVWSFQWFIGFLVQIPAVYIQSKLPKSLSRGDGGNVLYWLVLFFGLPSLAIWYRRTQILQLGDNI</sequence>
<evidence type="ECO:0000256" key="9">
    <source>
        <dbReference type="PIRNR" id="PIRNR000439"/>
    </source>
</evidence>
<name>A0AAV7ZN21_9EUKA</name>
<dbReference type="AlphaFoldDB" id="A0AAV7ZN21"/>
<evidence type="ECO:0000313" key="14">
    <source>
        <dbReference type="Proteomes" id="UP001146793"/>
    </source>
</evidence>
<evidence type="ECO:0000256" key="2">
    <source>
        <dbReference type="ARBA" id="ARBA00009010"/>
    </source>
</evidence>
<feature type="transmembrane region" description="Helical" evidence="12">
    <location>
        <begin position="235"/>
        <end position="255"/>
    </location>
</feature>
<dbReference type="PANTHER" id="PTHR10408">
    <property type="entry name" value="STEROL O-ACYLTRANSFERASE"/>
    <property type="match status" value="1"/>
</dbReference>
<evidence type="ECO:0000256" key="12">
    <source>
        <dbReference type="SAM" id="Phobius"/>
    </source>
</evidence>
<dbReference type="InterPro" id="IPR014371">
    <property type="entry name" value="Oat_ACAT_DAG_ARE"/>
</dbReference>
<proteinExistence type="inferred from homology"/>
<dbReference type="PIRSF" id="PIRSF000439">
    <property type="entry name" value="Oat_ACAT_DAG_ARE"/>
    <property type="match status" value="1"/>
</dbReference>
<evidence type="ECO:0000256" key="1">
    <source>
        <dbReference type="ARBA" id="ARBA00004477"/>
    </source>
</evidence>
<dbReference type="InterPro" id="IPR004299">
    <property type="entry name" value="MBOAT_fam"/>
</dbReference>
<feature type="transmembrane region" description="Helical" evidence="12">
    <location>
        <begin position="143"/>
        <end position="162"/>
    </location>
</feature>
<comment type="similarity">
    <text evidence="2 9">Belongs to the membrane-bound acyltransferase family. Sterol o-acyltransferase subfamily.</text>
</comment>
<comment type="caution">
    <text evidence="13">The sequence shown here is derived from an EMBL/GenBank/DDBJ whole genome shotgun (WGS) entry which is preliminary data.</text>
</comment>
<gene>
    <name evidence="13" type="ORF">M0812_12750</name>
</gene>
<organism evidence="13 14">
    <name type="scientific">Anaeramoeba flamelloides</name>
    <dbReference type="NCBI Taxonomy" id="1746091"/>
    <lineage>
        <taxon>Eukaryota</taxon>
        <taxon>Metamonada</taxon>
        <taxon>Anaeramoebidae</taxon>
        <taxon>Anaeramoeba</taxon>
    </lineage>
</organism>
<keyword evidence="6 12" id="KW-1133">Transmembrane helix</keyword>
<feature type="compositionally biased region" description="Basic residues" evidence="11">
    <location>
        <begin position="20"/>
        <end position="34"/>
    </location>
</feature>